<evidence type="ECO:0000313" key="2">
    <source>
        <dbReference type="Proteomes" id="UP000031553"/>
    </source>
</evidence>
<dbReference type="Proteomes" id="UP000031553">
    <property type="component" value="Unassembled WGS sequence"/>
</dbReference>
<dbReference type="EMBL" id="JUFX02000168">
    <property type="protein sequence ID" value="KPH86981.1"/>
    <property type="molecule type" value="Genomic_DNA"/>
</dbReference>
<sequence length="88" mass="10147">MLRRDMATRKLSARILCADDIGSSVTADMVCMCRHYDNIRTCVIKTTVCSRILYQYLKIGRISLIHIHIVSIFSLYIKDIMKICFASE</sequence>
<comment type="caution">
    <text evidence="1">The sequence shown here is derived from an EMBL/GenBank/DDBJ whole genome shotgun (WGS) entry which is preliminary data.</text>
</comment>
<protein>
    <submittedName>
        <fullName evidence="1">Uncharacterized protein</fullName>
    </submittedName>
</protein>
<reference evidence="1 2" key="1">
    <citation type="submission" date="2015-07" db="EMBL/GenBank/DDBJ databases">
        <title>Draft Genome Sequence of Komagataeibacter intermedius Strain AF2, Isolated from Kombucha Tea.</title>
        <authorList>
            <person name="Santos R.A."/>
            <person name="Berretta A.A."/>
            <person name="Barud H.S."/>
            <person name="Ribeiro S.J."/>
            <person name="Gonzalez-Garcia L.N."/>
            <person name="Zucchi T.D."/>
            <person name="Goldman G.H."/>
            <person name="Riano-Pachon D.M."/>
        </authorList>
    </citation>
    <scope>NUCLEOTIDE SEQUENCE [LARGE SCALE GENOMIC DNA]</scope>
    <source>
        <strain evidence="1 2">AF2</strain>
    </source>
</reference>
<name>A0A0N1F9Y1_9PROT</name>
<accession>A0A0N1F9Y1</accession>
<organism evidence="1 2">
    <name type="scientific">Komagataeibacter intermedius AF2</name>
    <dbReference type="NCBI Taxonomy" id="1458464"/>
    <lineage>
        <taxon>Bacteria</taxon>
        <taxon>Pseudomonadati</taxon>
        <taxon>Pseudomonadota</taxon>
        <taxon>Alphaproteobacteria</taxon>
        <taxon>Acetobacterales</taxon>
        <taxon>Acetobacteraceae</taxon>
        <taxon>Komagataeibacter</taxon>
    </lineage>
</organism>
<dbReference type="AlphaFoldDB" id="A0A0N1F9Y1"/>
<gene>
    <name evidence="1" type="ORF">GLUCOINTEAF2_0202340</name>
</gene>
<proteinExistence type="predicted"/>
<evidence type="ECO:0000313" key="1">
    <source>
        <dbReference type="EMBL" id="KPH86981.1"/>
    </source>
</evidence>